<comment type="caution">
    <text evidence="2">The sequence shown here is derived from an EMBL/GenBank/DDBJ whole genome shotgun (WGS) entry which is preliminary data.</text>
</comment>
<sequence length="151" mass="16683">MQGRDQIDAMLSSGQLERVPPSRQHADTLIAQAERHLGLAHKGAETDPTGAYQLLYDASRKALASILENQGLRATSRGGHLAVLDAVTAQLDPPLGQSLRSFDRMRRRRNNAEYPRLDTPEITSDDVTQDMEKAKEFVALAAKVLDQMSPY</sequence>
<dbReference type="Gene3D" id="1.20.120.330">
    <property type="entry name" value="Nucleotidyltransferases domain 2"/>
    <property type="match status" value="1"/>
</dbReference>
<dbReference type="AlphaFoldDB" id="A0A7W5V9Y7"/>
<gene>
    <name evidence="2" type="ORF">FHR33_005690</name>
</gene>
<feature type="region of interest" description="Disordered" evidence="1">
    <location>
        <begin position="1"/>
        <end position="23"/>
    </location>
</feature>
<name>A0A7W5V9Y7_9ACTN</name>
<dbReference type="GeneID" id="95392008"/>
<keyword evidence="3" id="KW-1185">Reference proteome</keyword>
<evidence type="ECO:0000256" key="1">
    <source>
        <dbReference type="SAM" id="MobiDB-lite"/>
    </source>
</evidence>
<evidence type="ECO:0000313" key="2">
    <source>
        <dbReference type="EMBL" id="MBB3729830.1"/>
    </source>
</evidence>
<dbReference type="RefSeq" id="WP_221241278.1">
    <property type="nucleotide sequence ID" value="NZ_BAAAXX010000027.1"/>
</dbReference>
<evidence type="ECO:0008006" key="4">
    <source>
        <dbReference type="Google" id="ProtNLM"/>
    </source>
</evidence>
<dbReference type="Proteomes" id="UP000579945">
    <property type="component" value="Unassembled WGS sequence"/>
</dbReference>
<protein>
    <recommendedName>
        <fullName evidence="4">HEPN domain-containing protein</fullName>
    </recommendedName>
</protein>
<organism evidence="2 3">
    <name type="scientific">Nonomuraea dietziae</name>
    <dbReference type="NCBI Taxonomy" id="65515"/>
    <lineage>
        <taxon>Bacteria</taxon>
        <taxon>Bacillati</taxon>
        <taxon>Actinomycetota</taxon>
        <taxon>Actinomycetes</taxon>
        <taxon>Streptosporangiales</taxon>
        <taxon>Streptosporangiaceae</taxon>
        <taxon>Nonomuraea</taxon>
    </lineage>
</organism>
<evidence type="ECO:0000313" key="3">
    <source>
        <dbReference type="Proteomes" id="UP000579945"/>
    </source>
</evidence>
<proteinExistence type="predicted"/>
<dbReference type="EMBL" id="JACIBV010000001">
    <property type="protein sequence ID" value="MBB3729830.1"/>
    <property type="molecule type" value="Genomic_DNA"/>
</dbReference>
<reference evidence="2 3" key="1">
    <citation type="submission" date="2020-08" db="EMBL/GenBank/DDBJ databases">
        <title>Sequencing the genomes of 1000 actinobacteria strains.</title>
        <authorList>
            <person name="Klenk H.-P."/>
        </authorList>
    </citation>
    <scope>NUCLEOTIDE SEQUENCE [LARGE SCALE GENOMIC DNA]</scope>
    <source>
        <strain evidence="2 3">DSM 44320</strain>
    </source>
</reference>
<accession>A0A7W5V9Y7</accession>